<dbReference type="Proteomes" id="UP000708208">
    <property type="component" value="Unassembled WGS sequence"/>
</dbReference>
<evidence type="ECO:0000313" key="2">
    <source>
        <dbReference type="EMBL" id="CAG7822684.1"/>
    </source>
</evidence>
<proteinExistence type="predicted"/>
<feature type="domain" description="C2H2-type" evidence="1">
    <location>
        <begin position="41"/>
        <end position="62"/>
    </location>
</feature>
<protein>
    <recommendedName>
        <fullName evidence="1">C2H2-type domain-containing protein</fullName>
    </recommendedName>
</protein>
<comment type="caution">
    <text evidence="2">The sequence shown here is derived from an EMBL/GenBank/DDBJ whole genome shotgun (WGS) entry which is preliminary data.</text>
</comment>
<dbReference type="EMBL" id="CAJVCH010527126">
    <property type="protein sequence ID" value="CAG7822684.1"/>
    <property type="molecule type" value="Genomic_DNA"/>
</dbReference>
<dbReference type="AlphaFoldDB" id="A0A8J2KT04"/>
<accession>A0A8J2KT04</accession>
<name>A0A8J2KT04_9HEXA</name>
<dbReference type="InterPro" id="IPR013087">
    <property type="entry name" value="Znf_C2H2_type"/>
</dbReference>
<keyword evidence="3" id="KW-1185">Reference proteome</keyword>
<reference evidence="2" key="1">
    <citation type="submission" date="2021-06" db="EMBL/GenBank/DDBJ databases">
        <authorList>
            <person name="Hodson N. C."/>
            <person name="Mongue J. A."/>
            <person name="Jaron S. K."/>
        </authorList>
    </citation>
    <scope>NUCLEOTIDE SEQUENCE</scope>
</reference>
<evidence type="ECO:0000259" key="1">
    <source>
        <dbReference type="PROSITE" id="PS00028"/>
    </source>
</evidence>
<dbReference type="PROSITE" id="PS00028">
    <property type="entry name" value="ZINC_FINGER_C2H2_1"/>
    <property type="match status" value="1"/>
</dbReference>
<gene>
    <name evidence="2" type="ORF">AFUS01_LOCUS32942</name>
</gene>
<evidence type="ECO:0000313" key="3">
    <source>
        <dbReference type="Proteomes" id="UP000708208"/>
    </source>
</evidence>
<feature type="non-terminal residue" evidence="2">
    <location>
        <position position="1"/>
    </location>
</feature>
<sequence>VTGTGYSKLYSCNICAHTEHKKPPAVTHVRFCHGKGRIHPCPICPYKFKGEGDVLRHKNLRHSEHFQLNSTAMPSYSDRNSETLQNGSIVSRLNLDKTDKTTKRVAQVGPREMMLSGEVWNNEV</sequence>
<dbReference type="SMART" id="SM00355">
    <property type="entry name" value="ZnF_C2H2"/>
    <property type="match status" value="2"/>
</dbReference>
<feature type="non-terminal residue" evidence="2">
    <location>
        <position position="124"/>
    </location>
</feature>
<organism evidence="2 3">
    <name type="scientific">Allacma fusca</name>
    <dbReference type="NCBI Taxonomy" id="39272"/>
    <lineage>
        <taxon>Eukaryota</taxon>
        <taxon>Metazoa</taxon>
        <taxon>Ecdysozoa</taxon>
        <taxon>Arthropoda</taxon>
        <taxon>Hexapoda</taxon>
        <taxon>Collembola</taxon>
        <taxon>Symphypleona</taxon>
        <taxon>Sminthuridae</taxon>
        <taxon>Allacma</taxon>
    </lineage>
</organism>